<dbReference type="InterPro" id="IPR006427">
    <property type="entry name" value="Portal_HK97"/>
</dbReference>
<keyword evidence="3" id="KW-1185">Reference proteome</keyword>
<feature type="region of interest" description="Disordered" evidence="1">
    <location>
        <begin position="398"/>
        <end position="443"/>
    </location>
</feature>
<dbReference type="EMBL" id="JACIDT010000002">
    <property type="protein sequence ID" value="MBB3925051.1"/>
    <property type="molecule type" value="Genomic_DNA"/>
</dbReference>
<proteinExistence type="predicted"/>
<comment type="caution">
    <text evidence="2">The sequence shown here is derived from an EMBL/GenBank/DDBJ whole genome shotgun (WGS) entry which is preliminary data.</text>
</comment>
<organism evidence="2 3">
    <name type="scientific">Sphingobium jiangsuense</name>
    <dbReference type="NCBI Taxonomy" id="870476"/>
    <lineage>
        <taxon>Bacteria</taxon>
        <taxon>Pseudomonadati</taxon>
        <taxon>Pseudomonadota</taxon>
        <taxon>Alphaproteobacteria</taxon>
        <taxon>Sphingomonadales</taxon>
        <taxon>Sphingomonadaceae</taxon>
        <taxon>Sphingobium</taxon>
    </lineage>
</organism>
<reference evidence="2 3" key="1">
    <citation type="submission" date="2020-08" db="EMBL/GenBank/DDBJ databases">
        <title>Genomic Encyclopedia of Type Strains, Phase IV (KMG-IV): sequencing the most valuable type-strain genomes for metagenomic binning, comparative biology and taxonomic classification.</title>
        <authorList>
            <person name="Goeker M."/>
        </authorList>
    </citation>
    <scope>NUCLEOTIDE SEQUENCE [LARGE SCALE GENOMIC DNA]</scope>
    <source>
        <strain evidence="2 3">DSM 26189</strain>
    </source>
</reference>
<name>A0A7W6BDU8_9SPHN</name>
<dbReference type="InterPro" id="IPR006944">
    <property type="entry name" value="Phage/GTA_portal"/>
</dbReference>
<accession>A0A7W6BDU8</accession>
<feature type="compositionally biased region" description="Basic and acidic residues" evidence="1">
    <location>
        <begin position="398"/>
        <end position="412"/>
    </location>
</feature>
<gene>
    <name evidence="2" type="ORF">GGR43_000752</name>
</gene>
<dbReference type="AlphaFoldDB" id="A0A7W6BDU8"/>
<evidence type="ECO:0000313" key="2">
    <source>
        <dbReference type="EMBL" id="MBB3925051.1"/>
    </source>
</evidence>
<protein>
    <submittedName>
        <fullName evidence="2">HK97 family phage portal protein</fullName>
    </submittedName>
</protein>
<evidence type="ECO:0000313" key="3">
    <source>
        <dbReference type="Proteomes" id="UP000571950"/>
    </source>
</evidence>
<dbReference type="NCBIfam" id="TIGR01537">
    <property type="entry name" value="portal_HK97"/>
    <property type="match status" value="1"/>
</dbReference>
<dbReference type="Pfam" id="PF04860">
    <property type="entry name" value="Phage_portal"/>
    <property type="match status" value="1"/>
</dbReference>
<evidence type="ECO:0000256" key="1">
    <source>
        <dbReference type="SAM" id="MobiDB-lite"/>
    </source>
</evidence>
<dbReference type="Proteomes" id="UP000571950">
    <property type="component" value="Unassembled WGS sequence"/>
</dbReference>
<dbReference type="RefSeq" id="WP_188070608.1">
    <property type="nucleotide sequence ID" value="NZ_JACIDT010000002.1"/>
</dbReference>
<sequence length="443" mass="49358">MSGLSPDDYRRAAGYRRSSAAPASPPARGNAVPVMAYNTYDLNDPALLDFMRDGRIGVVGEAANERMALRNSTFFRAMSLICGSMGMLPVHLMRRKANGETEKARDHPLFNVLHRKANSYQTASQFKAYMQFCALADGNAYALKVKSRGAVRELIPLPRRCVKPCLSDTFKLTFEYQPKIGAKRTLSQDEVFHFRSPLSLDGLRGVGLIDVCADTLGLAMKAQQAAGRLLTKGSMARGALETKEVLGDETIERLKQSLRDNYAGVEAEDDWMVLEEGLTAKLFASNARDSQLKELMQHEAEEVSRFTGAPRPLLMFDETSWGSGIEQLGLFFVTYCLMAWFVIWEEAIWMCLLTEEEQNTMYAKYNEQALLRGSLKDQADFFAKALGNNSAWLSPNEVREAFDRNPRPDGQDLPRPGTTAAQVAEEDEPEPGTPPARRKKETA</sequence>